<proteinExistence type="predicted"/>
<sequence length="30" mass="3382">MFGIELATPTTTHLFSNNFFLSIFVYASLV</sequence>
<dbReference type="AlphaFoldDB" id="A0A382GUM7"/>
<protein>
    <submittedName>
        <fullName evidence="1">Uncharacterized protein</fullName>
    </submittedName>
</protein>
<accession>A0A382GUM7</accession>
<evidence type="ECO:0000313" key="1">
    <source>
        <dbReference type="EMBL" id="SVB78387.1"/>
    </source>
</evidence>
<gene>
    <name evidence="1" type="ORF">METZ01_LOCUS231241</name>
</gene>
<name>A0A382GUM7_9ZZZZ</name>
<dbReference type="EMBL" id="UINC01057349">
    <property type="protein sequence ID" value="SVB78387.1"/>
    <property type="molecule type" value="Genomic_DNA"/>
</dbReference>
<organism evidence="1">
    <name type="scientific">marine metagenome</name>
    <dbReference type="NCBI Taxonomy" id="408172"/>
    <lineage>
        <taxon>unclassified sequences</taxon>
        <taxon>metagenomes</taxon>
        <taxon>ecological metagenomes</taxon>
    </lineage>
</organism>
<reference evidence="1" key="1">
    <citation type="submission" date="2018-05" db="EMBL/GenBank/DDBJ databases">
        <authorList>
            <person name="Lanie J.A."/>
            <person name="Ng W.-L."/>
            <person name="Kazmierczak K.M."/>
            <person name="Andrzejewski T.M."/>
            <person name="Davidsen T.M."/>
            <person name="Wayne K.J."/>
            <person name="Tettelin H."/>
            <person name="Glass J.I."/>
            <person name="Rusch D."/>
            <person name="Podicherti R."/>
            <person name="Tsui H.-C.T."/>
            <person name="Winkler M.E."/>
        </authorList>
    </citation>
    <scope>NUCLEOTIDE SEQUENCE</scope>
</reference>